<dbReference type="Pfam" id="PF03644">
    <property type="entry name" value="Glyco_hydro_85"/>
    <property type="match status" value="1"/>
</dbReference>
<proteinExistence type="predicted"/>
<dbReference type="EMBL" id="LWDG02000225">
    <property type="protein sequence ID" value="KAE8267471.1"/>
    <property type="molecule type" value="Genomic_DNA"/>
</dbReference>
<dbReference type="AlphaFoldDB" id="A0A8X7N8H1"/>
<evidence type="ECO:0000313" key="3">
    <source>
        <dbReference type="EMBL" id="KAE8267471.1"/>
    </source>
</evidence>
<organism evidence="3 4">
    <name type="scientific">Tilletia walkeri</name>
    <dbReference type="NCBI Taxonomy" id="117179"/>
    <lineage>
        <taxon>Eukaryota</taxon>
        <taxon>Fungi</taxon>
        <taxon>Dikarya</taxon>
        <taxon>Basidiomycota</taxon>
        <taxon>Ustilaginomycotina</taxon>
        <taxon>Exobasidiomycetes</taxon>
        <taxon>Tilletiales</taxon>
        <taxon>Tilletiaceae</taxon>
        <taxon>Tilletia</taxon>
    </lineage>
</organism>
<feature type="domain" description="Cytosolic endo-beta-N-acetylglucosaminidase TIM barrel" evidence="2">
    <location>
        <begin position="111"/>
        <end position="557"/>
    </location>
</feature>
<dbReference type="GO" id="GO:0005829">
    <property type="term" value="C:cytosol"/>
    <property type="evidence" value="ECO:0007669"/>
    <property type="project" value="UniProtKB-SubCell"/>
</dbReference>
<dbReference type="Gene3D" id="3.20.20.80">
    <property type="entry name" value="Glycosidases"/>
    <property type="match status" value="1"/>
</dbReference>
<dbReference type="Proteomes" id="UP000078113">
    <property type="component" value="Unassembled WGS sequence"/>
</dbReference>
<evidence type="ECO:0000256" key="1">
    <source>
        <dbReference type="SAM" id="MobiDB-lite"/>
    </source>
</evidence>
<evidence type="ECO:0000313" key="4">
    <source>
        <dbReference type="Proteomes" id="UP000078113"/>
    </source>
</evidence>
<dbReference type="InterPro" id="IPR032979">
    <property type="entry name" value="ENGase"/>
</dbReference>
<feature type="region of interest" description="Disordered" evidence="1">
    <location>
        <begin position="569"/>
        <end position="602"/>
    </location>
</feature>
<comment type="caution">
    <text evidence="3">The sequence shown here is derived from an EMBL/GenBank/DDBJ whole genome shotgun (WGS) entry which is preliminary data.</text>
</comment>
<keyword evidence="4" id="KW-1185">Reference proteome</keyword>
<dbReference type="PANTHER" id="PTHR13246:SF1">
    <property type="entry name" value="CYTOSOLIC ENDO-BETA-N-ACETYLGLUCOSAMINIDASE"/>
    <property type="match status" value="1"/>
</dbReference>
<sequence length="921" mass="101616">MPYAPDLASSLTSVALSWSSAPLRPSSTPDFFDDLPSLNKWYIAQCKARDLGEKHQLVYSGGQLQHRDELCETADAQKTPPAPKEGQEINTQRPKLLICHDFQGGYNDRFDRRGYTFEYWSLADIFIYFSHRRISCPPVGWNSAANRHGAKMLGTVIFEWKEAIPELSLLLRGPHDSYSPLKPPLRFSPFYIPALIDLALSSNFSGYLINVELPLDLGFSVSGYTWYPDWLRPTSAAEKDEMVRNARRLRAWVALLRSEGRRRFREAGRDEKEWTVLWYDSVTTEGKLEWQDAVTDKNVSFAEVSDGIFTNYTWARPPKPKIEQPDMPGGPAPEESLYDPSSTKNLAASDSVAPYDVDPHPALAHSVAILDRAGRSRSEAYIGIDVFGRNCWGGAQSWRSLDMIGSSIWWSKRLGSPRSDGVASPVADLGLSVALFAPGWTWEHAEPGTMIDPPASSIPIWEPVSEDRRGTERRSWEEFSELDRRFWVGGGRSSTAARLSSSSAAEPHSFKRALSTYFPARAPPSLMDKSLKSSGTNHSAPKVFYHTTFSRGSGTAWYVSGRQVAIWRSTEEPPSTSTAQELGLGDAKSDEARRKEKEALEDRARGRVLAGWTDAGVSLPKPDATWPRPSCVWMSNSTDVFTPPTTESATMSVNLQSGPASVDVELSEDQVWMGNCSLRLRLPSRSEWSSGQALFVPVSWVPLTATSTADSADLIIQATACLHGTDIDTSRVRIGVRFVDGSILQGQSHELQKIPGSSWTRISSTFSITTDQARNSTPHASMEPQAILGVIVHSPASESDPAEVHIGEVYLSLGSGQDRTTSPLKHTVQVERGQDGLFLLTWPEFAPTSHFYEVFAQSESGGRDSVWLGTATRERSRTEFVVSLTGVRPTLGSSAGQGFEFVIRPFGSCWGDAHATGSFTA</sequence>
<dbReference type="GO" id="GO:0033925">
    <property type="term" value="F:mannosyl-glycoprotein endo-beta-N-acetylglucosaminidase activity"/>
    <property type="evidence" value="ECO:0007669"/>
    <property type="project" value="UniProtKB-EC"/>
</dbReference>
<accession>A0A8X7N8H1</accession>
<evidence type="ECO:0000259" key="2">
    <source>
        <dbReference type="Pfam" id="PF03644"/>
    </source>
</evidence>
<gene>
    <name evidence="3" type="ORF">A4X09_0g4873</name>
</gene>
<dbReference type="PANTHER" id="PTHR13246">
    <property type="entry name" value="ENDO BETA N-ACETYLGLUCOSAMINIDASE"/>
    <property type="match status" value="1"/>
</dbReference>
<protein>
    <recommendedName>
        <fullName evidence="2">Cytosolic endo-beta-N-acetylglucosaminidase TIM barrel domain-containing protein</fullName>
    </recommendedName>
</protein>
<reference evidence="3" key="1">
    <citation type="submission" date="2016-04" db="EMBL/GenBank/DDBJ databases">
        <authorList>
            <person name="Nguyen H.D."/>
            <person name="Samba Siva P."/>
            <person name="Cullis J."/>
            <person name="Levesque C.A."/>
            <person name="Hambleton S."/>
        </authorList>
    </citation>
    <scope>NUCLEOTIDE SEQUENCE</scope>
    <source>
        <strain evidence="3">DAOMC 236422</strain>
    </source>
</reference>
<dbReference type="InterPro" id="IPR005201">
    <property type="entry name" value="TIM_ENGase"/>
</dbReference>
<reference evidence="3" key="2">
    <citation type="journal article" date="2019" name="IMA Fungus">
        <title>Genome sequencing and comparison of five Tilletia species to identify candidate genes for the detection of regulated species infecting wheat.</title>
        <authorList>
            <person name="Nguyen H.D.T."/>
            <person name="Sultana T."/>
            <person name="Kesanakurti P."/>
            <person name="Hambleton S."/>
        </authorList>
    </citation>
    <scope>NUCLEOTIDE SEQUENCE</scope>
    <source>
        <strain evidence="3">DAOMC 236422</strain>
    </source>
</reference>
<feature type="region of interest" description="Disordered" evidence="1">
    <location>
        <begin position="316"/>
        <end position="343"/>
    </location>
</feature>
<feature type="compositionally biased region" description="Basic and acidic residues" evidence="1">
    <location>
        <begin position="587"/>
        <end position="602"/>
    </location>
</feature>
<name>A0A8X7N8H1_9BASI</name>